<feature type="transmembrane region" description="Helical" evidence="5">
    <location>
        <begin position="163"/>
        <end position="181"/>
    </location>
</feature>
<feature type="transmembrane region" description="Helical" evidence="5">
    <location>
        <begin position="253"/>
        <end position="271"/>
    </location>
</feature>
<feature type="transmembrane region" description="Helical" evidence="5">
    <location>
        <begin position="306"/>
        <end position="329"/>
    </location>
</feature>
<dbReference type="InterPro" id="IPR006214">
    <property type="entry name" value="Bax_inhibitor_1-related"/>
</dbReference>
<keyword evidence="3 5" id="KW-1133">Transmembrane helix</keyword>
<feature type="non-terminal residue" evidence="6">
    <location>
        <position position="1"/>
    </location>
</feature>
<name>A0A146LVC6_LYGHE</name>
<dbReference type="CDD" id="cd10431">
    <property type="entry name" value="GHITM"/>
    <property type="match status" value="1"/>
</dbReference>
<evidence type="ECO:0000256" key="1">
    <source>
        <dbReference type="ARBA" id="ARBA00004141"/>
    </source>
</evidence>
<dbReference type="EMBL" id="GDHC01006995">
    <property type="protein sequence ID" value="JAQ11634.1"/>
    <property type="molecule type" value="Transcribed_RNA"/>
</dbReference>
<feature type="transmembrane region" description="Helical" evidence="5">
    <location>
        <begin position="283"/>
        <end position="300"/>
    </location>
</feature>
<reference evidence="6" key="1">
    <citation type="journal article" date="2016" name="Gigascience">
        <title>De novo construction of an expanded transcriptome assembly for the western tarnished plant bug, Lygus hesperus.</title>
        <authorList>
            <person name="Tassone E.E."/>
            <person name="Geib S.M."/>
            <person name="Hall B."/>
            <person name="Fabrick J.A."/>
            <person name="Brent C.S."/>
            <person name="Hull J.J."/>
        </authorList>
    </citation>
    <scope>NUCLEOTIDE SEQUENCE</scope>
</reference>
<evidence type="ECO:0000256" key="3">
    <source>
        <dbReference type="ARBA" id="ARBA00022989"/>
    </source>
</evidence>
<gene>
    <name evidence="6" type="primary">GHITM_0</name>
    <name evidence="6" type="ORF">g.46581</name>
</gene>
<dbReference type="Pfam" id="PF01027">
    <property type="entry name" value="Bax1-I"/>
    <property type="match status" value="1"/>
</dbReference>
<feature type="transmembrane region" description="Helical" evidence="5">
    <location>
        <begin position="226"/>
        <end position="247"/>
    </location>
</feature>
<evidence type="ECO:0000313" key="6">
    <source>
        <dbReference type="EMBL" id="JAQ11634.1"/>
    </source>
</evidence>
<feature type="transmembrane region" description="Helical" evidence="5">
    <location>
        <begin position="187"/>
        <end position="206"/>
    </location>
</feature>
<keyword evidence="4 5" id="KW-0472">Membrane</keyword>
<protein>
    <submittedName>
        <fullName evidence="6">Growth hormone-inducible transmembrane protein</fullName>
    </submittedName>
</protein>
<dbReference type="PANTHER" id="PTHR23291:SF112">
    <property type="entry name" value="GROWTH HORMONE-INDUCIBLE TRANSMEMBRANE PROTEIN"/>
    <property type="match status" value="1"/>
</dbReference>
<sequence length="382" mass="40889">TRDTVTRQAQSERKKDKIRLRSDCVLCRCLNSRVLHTKQKNTMQAARLCTYWAVAAPSVRSSVITAKPALLRCAPIKPQSVISRNFSQESRFARRRRVIDLRPEAKEPSSIPFDIGKAALAGGAVFGVGALCYYGLGFSSKPGALEQSVVWPEYVKQRVRDTYMYFGASLGVTAAAASAAFRSPQIMRLVSAGGFVGIAATMAALVGTGMLCRSIKYEPGFGTKQLAWLLHSATLGAVIAPICFLGGPLLIRAAWYTGGVIGGLSAVACCAPSDKFLYMAGPLAMGMGVVLVSSIGSAFLPPTAGLLGASLYSISLYGGLLVMSGMVLYDTQRIVRVAETHYDTKEHPFDPINMSIGIYLDTINIFVRIATLLAGGGSNKRR</sequence>
<accession>A0A146LVC6</accession>
<proteinExistence type="predicted"/>
<evidence type="ECO:0000256" key="5">
    <source>
        <dbReference type="SAM" id="Phobius"/>
    </source>
</evidence>
<dbReference type="GO" id="GO:0005743">
    <property type="term" value="C:mitochondrial inner membrane"/>
    <property type="evidence" value="ECO:0007669"/>
    <property type="project" value="TreeGrafter"/>
</dbReference>
<organism evidence="6">
    <name type="scientific">Lygus hesperus</name>
    <name type="common">Western plant bug</name>
    <dbReference type="NCBI Taxonomy" id="30085"/>
    <lineage>
        <taxon>Eukaryota</taxon>
        <taxon>Metazoa</taxon>
        <taxon>Ecdysozoa</taxon>
        <taxon>Arthropoda</taxon>
        <taxon>Hexapoda</taxon>
        <taxon>Insecta</taxon>
        <taxon>Pterygota</taxon>
        <taxon>Neoptera</taxon>
        <taxon>Paraneoptera</taxon>
        <taxon>Hemiptera</taxon>
        <taxon>Heteroptera</taxon>
        <taxon>Panheteroptera</taxon>
        <taxon>Cimicomorpha</taxon>
        <taxon>Miridae</taxon>
        <taxon>Mirini</taxon>
        <taxon>Lygus</taxon>
    </lineage>
</organism>
<comment type="subcellular location">
    <subcellularLocation>
        <location evidence="1">Membrane</location>
        <topology evidence="1">Multi-pass membrane protein</topology>
    </subcellularLocation>
</comment>
<keyword evidence="2 5" id="KW-0812">Transmembrane</keyword>
<evidence type="ECO:0000256" key="2">
    <source>
        <dbReference type="ARBA" id="ARBA00022692"/>
    </source>
</evidence>
<dbReference type="PANTHER" id="PTHR23291">
    <property type="entry name" value="BAX INHIBITOR-RELATED"/>
    <property type="match status" value="1"/>
</dbReference>
<dbReference type="InterPro" id="IPR035871">
    <property type="entry name" value="GHITM"/>
</dbReference>
<dbReference type="AlphaFoldDB" id="A0A146LVC6"/>
<evidence type="ECO:0000256" key="4">
    <source>
        <dbReference type="ARBA" id="ARBA00023136"/>
    </source>
</evidence>